<dbReference type="AlphaFoldDB" id="J8AF88"/>
<name>J8AF88_BACCE</name>
<dbReference type="EMBL" id="AHEA01000019">
    <property type="protein sequence ID" value="EJQ80298.1"/>
    <property type="molecule type" value="Genomic_DNA"/>
</dbReference>
<protein>
    <recommendedName>
        <fullName evidence="3">Lipoprotein</fullName>
    </recommendedName>
</protein>
<reference evidence="1 2" key="1">
    <citation type="submission" date="2012-04" db="EMBL/GenBank/DDBJ databases">
        <title>The Genome Sequence of Bacillus cereus HuA4-10.</title>
        <authorList>
            <consortium name="The Broad Institute Genome Sequencing Platform"/>
            <consortium name="The Broad Institute Genome Sequencing Center for Infectious Disease"/>
            <person name="Feldgarden M."/>
            <person name="Van der Auwera G.A."/>
            <person name="Mahillon J."/>
            <person name="Duprez V."/>
            <person name="Timmery S."/>
            <person name="Mattelet C."/>
            <person name="Dierick K."/>
            <person name="Sun M."/>
            <person name="Yu Z."/>
            <person name="Zhu L."/>
            <person name="Hu X."/>
            <person name="Shank E.B."/>
            <person name="Swiecicka I."/>
            <person name="Hansen B.M."/>
            <person name="Andrup L."/>
            <person name="Young S.K."/>
            <person name="Zeng Q."/>
            <person name="Gargeya S."/>
            <person name="Fitzgerald M."/>
            <person name="Haas B."/>
            <person name="Abouelleil A."/>
            <person name="Alvarado L."/>
            <person name="Arachchi H.M."/>
            <person name="Berlin A."/>
            <person name="Chapman S.B."/>
            <person name="Goldberg J."/>
            <person name="Griggs A."/>
            <person name="Gujja S."/>
            <person name="Hansen M."/>
            <person name="Howarth C."/>
            <person name="Imamovic A."/>
            <person name="Larimer J."/>
            <person name="McCowen C."/>
            <person name="Montmayeur A."/>
            <person name="Murphy C."/>
            <person name="Neiman D."/>
            <person name="Pearson M."/>
            <person name="Priest M."/>
            <person name="Roberts A."/>
            <person name="Saif S."/>
            <person name="Shea T."/>
            <person name="Sisk P."/>
            <person name="Sykes S."/>
            <person name="Wortman J."/>
            <person name="Nusbaum C."/>
            <person name="Birren B."/>
        </authorList>
    </citation>
    <scope>NUCLEOTIDE SEQUENCE [LARGE SCALE GENOMIC DNA]</scope>
    <source>
        <strain evidence="1 2">HuA4-10</strain>
    </source>
</reference>
<proteinExistence type="predicted"/>
<sequence length="47" mass="5180">MKKFLWIMSTMCIALGVVTGCSNKDDSGFPITGDKEEIEQQKGNEAK</sequence>
<gene>
    <name evidence="1" type="ORF">IGC_02310</name>
</gene>
<organism evidence="1 2">
    <name type="scientific">Bacillus cereus HuA4-10</name>
    <dbReference type="NCBI Taxonomy" id="1053206"/>
    <lineage>
        <taxon>Bacteria</taxon>
        <taxon>Bacillati</taxon>
        <taxon>Bacillota</taxon>
        <taxon>Bacilli</taxon>
        <taxon>Bacillales</taxon>
        <taxon>Bacillaceae</taxon>
        <taxon>Bacillus</taxon>
        <taxon>Bacillus cereus group</taxon>
    </lineage>
</organism>
<evidence type="ECO:0000313" key="2">
    <source>
        <dbReference type="Proteomes" id="UP000006977"/>
    </source>
</evidence>
<dbReference type="PROSITE" id="PS51257">
    <property type="entry name" value="PROKAR_LIPOPROTEIN"/>
    <property type="match status" value="1"/>
</dbReference>
<evidence type="ECO:0008006" key="3">
    <source>
        <dbReference type="Google" id="ProtNLM"/>
    </source>
</evidence>
<dbReference type="PATRIC" id="fig|1053206.3.peg.2349"/>
<evidence type="ECO:0000313" key="1">
    <source>
        <dbReference type="EMBL" id="EJQ80298.1"/>
    </source>
</evidence>
<accession>J8AF88</accession>
<dbReference type="Proteomes" id="UP000006977">
    <property type="component" value="Unassembled WGS sequence"/>
</dbReference>
<dbReference type="RefSeq" id="WP_002146713.1">
    <property type="nucleotide sequence ID" value="NZ_JH792148.1"/>
</dbReference>
<dbReference type="HOGENOM" id="CLU_3164311_0_0_9"/>
<comment type="caution">
    <text evidence="1">The sequence shown here is derived from an EMBL/GenBank/DDBJ whole genome shotgun (WGS) entry which is preliminary data.</text>
</comment>